<dbReference type="STRING" id="195105.CN97_08925"/>
<comment type="caution">
    <text evidence="1">The sequence shown here is derived from an EMBL/GenBank/DDBJ whole genome shotgun (WGS) entry which is preliminary data.</text>
</comment>
<dbReference type="RefSeq" id="WP_035707346.1">
    <property type="nucleotide sequence ID" value="NZ_CAMIFG010000153.1"/>
</dbReference>
<dbReference type="PIRSF" id="PIRSF031900">
    <property type="entry name" value="UCP031900"/>
    <property type="match status" value="1"/>
</dbReference>
<dbReference type="InterPro" id="IPR027372">
    <property type="entry name" value="Phytase-like_dom"/>
</dbReference>
<name>A0A086YA49_9RHOB</name>
<dbReference type="Pfam" id="PF13449">
    <property type="entry name" value="Phytase-like"/>
    <property type="match status" value="1"/>
</dbReference>
<dbReference type="SUPFAM" id="SSF101898">
    <property type="entry name" value="NHL repeat"/>
    <property type="match status" value="1"/>
</dbReference>
<evidence type="ECO:0000313" key="2">
    <source>
        <dbReference type="Proteomes" id="UP000028826"/>
    </source>
</evidence>
<reference evidence="1 2" key="1">
    <citation type="submission" date="2014-03" db="EMBL/GenBank/DDBJ databases">
        <title>Genome of Haematobacter massiliensis CCUG 47968.</title>
        <authorList>
            <person name="Wang D."/>
            <person name="Wang G."/>
        </authorList>
    </citation>
    <scope>NUCLEOTIDE SEQUENCE [LARGE SCALE GENOMIC DNA]</scope>
    <source>
        <strain evidence="1 2">CCUG 47968</strain>
    </source>
</reference>
<organism evidence="1 2">
    <name type="scientific">Haematobacter massiliensis</name>
    <dbReference type="NCBI Taxonomy" id="195105"/>
    <lineage>
        <taxon>Bacteria</taxon>
        <taxon>Pseudomonadati</taxon>
        <taxon>Pseudomonadota</taxon>
        <taxon>Alphaproteobacteria</taxon>
        <taxon>Rhodobacterales</taxon>
        <taxon>Paracoccaceae</taxon>
        <taxon>Haematobacter</taxon>
    </lineage>
</organism>
<accession>A0A086YA49</accession>
<dbReference type="OrthoDB" id="9798693at2"/>
<proteinExistence type="predicted"/>
<dbReference type="Proteomes" id="UP000028826">
    <property type="component" value="Unassembled WGS sequence"/>
</dbReference>
<evidence type="ECO:0000313" key="1">
    <source>
        <dbReference type="EMBL" id="KFI31149.1"/>
    </source>
</evidence>
<gene>
    <name evidence="1" type="ORF">CN97_08925</name>
</gene>
<dbReference type="Gene3D" id="2.130.10.10">
    <property type="entry name" value="YVTN repeat-like/Quinoprotein amine dehydrogenase"/>
    <property type="match status" value="1"/>
</dbReference>
<keyword evidence="2" id="KW-1185">Reference proteome</keyword>
<sequence length="303" mass="33760">MLKRSGIALIAALLIAPSVLAESVTSRLDFVGSFRWRIEDPAFGGFSAIEVKDDGEGFYALSDRSSLVEGRFERDEKGRITSVTSGPVTPLTLKGGKRAKLDSEGLALSPDGTLWISEETRHRVYGSRTPGQELVPLPPVPGSEKLIRNKSFEALAMDEKGALYTFPENPQSDTELPVYRFKSGKWTIPYSLRRDPEWLAVAADFGPDGRLYLLERGFGRLSGFRSRIRSFAVTDISAGDEQVLLQTPFRQYGNLEGLSVWEDGEGYLVFTMISDDNFLPLLLNTDIVEYRSREALDRHASRE</sequence>
<dbReference type="EMBL" id="JGYG01000002">
    <property type="protein sequence ID" value="KFI31149.1"/>
    <property type="molecule type" value="Genomic_DNA"/>
</dbReference>
<dbReference type="InterPro" id="IPR015943">
    <property type="entry name" value="WD40/YVTN_repeat-like_dom_sf"/>
</dbReference>
<protein>
    <submittedName>
        <fullName evidence="1">Uncharacterized protein</fullName>
    </submittedName>
</protein>
<dbReference type="eggNOG" id="COG4246">
    <property type="taxonomic scope" value="Bacteria"/>
</dbReference>
<dbReference type="AlphaFoldDB" id="A0A086YA49"/>
<dbReference type="InterPro" id="IPR014567">
    <property type="entry name" value="UCP031900"/>
</dbReference>